<evidence type="ECO:0000256" key="8">
    <source>
        <dbReference type="ARBA" id="ARBA00022801"/>
    </source>
</evidence>
<evidence type="ECO:0000256" key="4">
    <source>
        <dbReference type="ARBA" id="ARBA00012640"/>
    </source>
</evidence>
<keyword evidence="10" id="KW-0718">Serine biosynthesis</keyword>
<accession>A0A8B8FKH0</accession>
<evidence type="ECO:0000256" key="7">
    <source>
        <dbReference type="ARBA" id="ARBA00022723"/>
    </source>
</evidence>
<dbReference type="EC" id="3.1.3.3" evidence="4"/>
<comment type="similarity">
    <text evidence="3">Belongs to the HAD-like hydrolase superfamily. SerB family.</text>
</comment>
<evidence type="ECO:0000256" key="10">
    <source>
        <dbReference type="ARBA" id="ARBA00023299"/>
    </source>
</evidence>
<keyword evidence="9" id="KW-0460">Magnesium</keyword>
<dbReference type="GeneID" id="112684026"/>
<dbReference type="NCBIfam" id="TIGR00338">
    <property type="entry name" value="serB"/>
    <property type="match status" value="1"/>
</dbReference>
<dbReference type="GO" id="GO:0000287">
    <property type="term" value="F:magnesium ion binding"/>
    <property type="evidence" value="ECO:0007669"/>
    <property type="project" value="TreeGrafter"/>
</dbReference>
<evidence type="ECO:0000256" key="1">
    <source>
        <dbReference type="ARBA" id="ARBA00001946"/>
    </source>
</evidence>
<dbReference type="Proteomes" id="UP000694846">
    <property type="component" value="Unplaced"/>
</dbReference>
<dbReference type="InterPro" id="IPR004469">
    <property type="entry name" value="PSP"/>
</dbReference>
<evidence type="ECO:0000256" key="11">
    <source>
        <dbReference type="ARBA" id="ARBA00031693"/>
    </source>
</evidence>
<dbReference type="UniPathway" id="UPA00135">
    <property type="reaction ID" value="UER00198"/>
</dbReference>
<name>A0A8B8FKH0_9HEMI</name>
<feature type="active site" description="Nucleophile" evidence="12">
    <location>
        <position position="18"/>
    </location>
</feature>
<comment type="pathway">
    <text evidence="2">Amino-acid biosynthesis; L-serine biosynthesis; L-serine from 3-phospho-D-glycerate: step 3/3.</text>
</comment>
<evidence type="ECO:0000256" key="5">
    <source>
        <dbReference type="ARBA" id="ARBA00015196"/>
    </source>
</evidence>
<dbReference type="OrthoDB" id="27226at2759"/>
<keyword evidence="8" id="KW-0378">Hydrolase</keyword>
<dbReference type="NCBIfam" id="TIGR01488">
    <property type="entry name" value="HAD-SF-IB"/>
    <property type="match status" value="1"/>
</dbReference>
<dbReference type="CTD" id="39085"/>
<dbReference type="InterPro" id="IPR036412">
    <property type="entry name" value="HAD-like_sf"/>
</dbReference>
<dbReference type="GO" id="GO:0005737">
    <property type="term" value="C:cytoplasm"/>
    <property type="evidence" value="ECO:0007669"/>
    <property type="project" value="TreeGrafter"/>
</dbReference>
<proteinExistence type="inferred from homology"/>
<feature type="active site" description="Nucleophile" evidence="12">
    <location>
        <position position="20"/>
    </location>
</feature>
<evidence type="ECO:0000256" key="3">
    <source>
        <dbReference type="ARBA" id="ARBA00009184"/>
    </source>
</evidence>
<evidence type="ECO:0000256" key="12">
    <source>
        <dbReference type="PIRSR" id="PIRSR604469-1"/>
    </source>
</evidence>
<evidence type="ECO:0000313" key="14">
    <source>
        <dbReference type="RefSeq" id="XP_025411112.1"/>
    </source>
</evidence>
<dbReference type="PANTHER" id="PTHR43344:SF2">
    <property type="entry name" value="PHOSPHOSERINE PHOSPHATASE"/>
    <property type="match status" value="1"/>
</dbReference>
<dbReference type="FunFam" id="3.40.50.1000:FF:000077">
    <property type="entry name" value="Phosphoserine phosphatase, chloroplastic"/>
    <property type="match status" value="1"/>
</dbReference>
<dbReference type="Gene3D" id="3.40.50.1000">
    <property type="entry name" value="HAD superfamily/HAD-like"/>
    <property type="match status" value="1"/>
</dbReference>
<dbReference type="RefSeq" id="XP_025411112.1">
    <property type="nucleotide sequence ID" value="XM_025555327.1"/>
</dbReference>
<dbReference type="InterPro" id="IPR023214">
    <property type="entry name" value="HAD_sf"/>
</dbReference>
<keyword evidence="7" id="KW-0479">Metal-binding</keyword>
<sequence length="221" mass="24749">MADDIKVLWRDVDAVCFDVDSTVIQEEAIDEVAKFCNKGEEVKKLTNSAMSGKMDFREALAARLQIIKPSLQQIRDFIKEHPFHLTPGIRELIQLLQQKNIPVYLISGGFRGLIGPIAIELSIPLQHIFANKLKFFLNGDYAGFDEKEPTSKNGGKGEVISMLKEKYGYTKLFMIGDGITDLEACPPADAFIGFGGNVLRAEVKSKSKWYVESFQELIDTL</sequence>
<evidence type="ECO:0000313" key="13">
    <source>
        <dbReference type="Proteomes" id="UP000694846"/>
    </source>
</evidence>
<dbReference type="Gene3D" id="1.10.150.210">
    <property type="entry name" value="Phosphoserine phosphatase, domain 2"/>
    <property type="match status" value="1"/>
</dbReference>
<dbReference type="PANTHER" id="PTHR43344">
    <property type="entry name" value="PHOSPHOSERINE PHOSPHATASE"/>
    <property type="match status" value="1"/>
</dbReference>
<dbReference type="Pfam" id="PF00702">
    <property type="entry name" value="Hydrolase"/>
    <property type="match status" value="1"/>
</dbReference>
<protein>
    <recommendedName>
        <fullName evidence="5">Phosphoserine phosphatase</fullName>
        <ecNumber evidence="4">3.1.3.3</ecNumber>
    </recommendedName>
    <alternativeName>
        <fullName evidence="11">O-phosphoserine phosphohydrolase</fullName>
    </alternativeName>
</protein>
<gene>
    <name evidence="14" type="primary">LOC112684026</name>
</gene>
<dbReference type="InterPro" id="IPR050582">
    <property type="entry name" value="HAD-like_SerB"/>
</dbReference>
<reference evidence="14" key="1">
    <citation type="submission" date="2025-08" db="UniProtKB">
        <authorList>
            <consortium name="RefSeq"/>
        </authorList>
    </citation>
    <scope>IDENTIFICATION</scope>
    <source>
        <tissue evidence="14">Whole body</tissue>
    </source>
</reference>
<organism evidence="13 14">
    <name type="scientific">Sipha flava</name>
    <name type="common">yellow sugarcane aphid</name>
    <dbReference type="NCBI Taxonomy" id="143950"/>
    <lineage>
        <taxon>Eukaryota</taxon>
        <taxon>Metazoa</taxon>
        <taxon>Ecdysozoa</taxon>
        <taxon>Arthropoda</taxon>
        <taxon>Hexapoda</taxon>
        <taxon>Insecta</taxon>
        <taxon>Pterygota</taxon>
        <taxon>Neoptera</taxon>
        <taxon>Paraneoptera</taxon>
        <taxon>Hemiptera</taxon>
        <taxon>Sternorrhyncha</taxon>
        <taxon>Aphidomorpha</taxon>
        <taxon>Aphidoidea</taxon>
        <taxon>Aphididae</taxon>
        <taxon>Sipha</taxon>
    </lineage>
</organism>
<evidence type="ECO:0000256" key="2">
    <source>
        <dbReference type="ARBA" id="ARBA00005135"/>
    </source>
</evidence>
<keyword evidence="6" id="KW-0028">Amino-acid biosynthesis</keyword>
<evidence type="ECO:0000256" key="6">
    <source>
        <dbReference type="ARBA" id="ARBA00022605"/>
    </source>
</evidence>
<dbReference type="AlphaFoldDB" id="A0A8B8FKH0"/>
<keyword evidence="13" id="KW-1185">Reference proteome</keyword>
<comment type="cofactor">
    <cofactor evidence="1">
        <name>Mg(2+)</name>
        <dbReference type="ChEBI" id="CHEBI:18420"/>
    </cofactor>
</comment>
<dbReference type="GO" id="GO:0036424">
    <property type="term" value="F:L-phosphoserine phosphatase activity"/>
    <property type="evidence" value="ECO:0007669"/>
    <property type="project" value="InterPro"/>
</dbReference>
<dbReference type="GO" id="GO:0006564">
    <property type="term" value="P:L-serine biosynthetic process"/>
    <property type="evidence" value="ECO:0007669"/>
    <property type="project" value="UniProtKB-KW"/>
</dbReference>
<dbReference type="SUPFAM" id="SSF56784">
    <property type="entry name" value="HAD-like"/>
    <property type="match status" value="1"/>
</dbReference>
<dbReference type="CDD" id="cd04309">
    <property type="entry name" value="HAD_PSP_eu"/>
    <property type="match status" value="1"/>
</dbReference>
<evidence type="ECO:0000256" key="9">
    <source>
        <dbReference type="ARBA" id="ARBA00022842"/>
    </source>
</evidence>